<dbReference type="InParanoid" id="A0A6P8T8K3"/>
<dbReference type="FunFam" id="1.20.1070.10:FF:000096">
    <property type="entry name" value="Odorant receptor 131-2"/>
    <property type="match status" value="1"/>
</dbReference>
<feature type="transmembrane region" description="Helical" evidence="5">
    <location>
        <begin position="239"/>
        <end position="256"/>
    </location>
</feature>
<dbReference type="SUPFAM" id="SSF81321">
    <property type="entry name" value="Family A G protein-coupled receptor-like"/>
    <property type="match status" value="1"/>
</dbReference>
<organism evidence="7 8">
    <name type="scientific">Gymnodraco acuticeps</name>
    <name type="common">Antarctic dragonfish</name>
    <dbReference type="NCBI Taxonomy" id="8218"/>
    <lineage>
        <taxon>Eukaryota</taxon>
        <taxon>Metazoa</taxon>
        <taxon>Chordata</taxon>
        <taxon>Craniata</taxon>
        <taxon>Vertebrata</taxon>
        <taxon>Euteleostomi</taxon>
        <taxon>Actinopterygii</taxon>
        <taxon>Neopterygii</taxon>
        <taxon>Teleostei</taxon>
        <taxon>Neoteleostei</taxon>
        <taxon>Acanthomorphata</taxon>
        <taxon>Eupercaria</taxon>
        <taxon>Perciformes</taxon>
        <taxon>Notothenioidei</taxon>
        <taxon>Bathydraconidae</taxon>
        <taxon>Gymnodraco</taxon>
    </lineage>
</organism>
<evidence type="ECO:0000256" key="5">
    <source>
        <dbReference type="SAM" id="Phobius"/>
    </source>
</evidence>
<dbReference type="AlphaFoldDB" id="A0A6P8T8K3"/>
<dbReference type="Proteomes" id="UP000515161">
    <property type="component" value="Unplaced"/>
</dbReference>
<dbReference type="InterPro" id="IPR000276">
    <property type="entry name" value="GPCR_Rhodpsn"/>
</dbReference>
<keyword evidence="3 5" id="KW-1133">Transmembrane helix</keyword>
<dbReference type="CDD" id="cd00637">
    <property type="entry name" value="7tm_classA_rhodopsin-like"/>
    <property type="match status" value="1"/>
</dbReference>
<dbReference type="GeneID" id="117538490"/>
<dbReference type="GO" id="GO:0005549">
    <property type="term" value="F:odorant binding"/>
    <property type="evidence" value="ECO:0007669"/>
    <property type="project" value="TreeGrafter"/>
</dbReference>
<comment type="subcellular location">
    <subcellularLocation>
        <location evidence="1">Membrane</location>
    </subcellularLocation>
</comment>
<keyword evidence="2 5" id="KW-0812">Transmembrane</keyword>
<evidence type="ECO:0000256" key="4">
    <source>
        <dbReference type="ARBA" id="ARBA00023136"/>
    </source>
</evidence>
<dbReference type="PRINTS" id="PR00237">
    <property type="entry name" value="GPCRRHODOPSN"/>
</dbReference>
<dbReference type="OrthoDB" id="5967704at2759"/>
<dbReference type="Pfam" id="PF00001">
    <property type="entry name" value="7tm_1"/>
    <property type="match status" value="1"/>
</dbReference>
<feature type="transmembrane region" description="Helical" evidence="5">
    <location>
        <begin position="30"/>
        <end position="52"/>
    </location>
</feature>
<accession>A0A6P8T8K3</accession>
<feature type="domain" description="G-protein coupled receptors family 1 profile" evidence="6">
    <location>
        <begin position="43"/>
        <end position="294"/>
    </location>
</feature>
<dbReference type="RefSeq" id="XP_034060119.1">
    <property type="nucleotide sequence ID" value="XM_034204228.1"/>
</dbReference>
<dbReference type="GO" id="GO:0004930">
    <property type="term" value="F:G protein-coupled receptor activity"/>
    <property type="evidence" value="ECO:0007669"/>
    <property type="project" value="InterPro"/>
</dbReference>
<evidence type="ECO:0000259" key="6">
    <source>
        <dbReference type="PROSITE" id="PS50262"/>
    </source>
</evidence>
<gene>
    <name evidence="8" type="primary">LOC117538490</name>
</gene>
<evidence type="ECO:0000256" key="2">
    <source>
        <dbReference type="ARBA" id="ARBA00022692"/>
    </source>
</evidence>
<feature type="transmembrane region" description="Helical" evidence="5">
    <location>
        <begin position="144"/>
        <end position="167"/>
    </location>
</feature>
<feature type="transmembrane region" description="Helical" evidence="5">
    <location>
        <begin position="64"/>
        <end position="87"/>
    </location>
</feature>
<reference evidence="8" key="1">
    <citation type="submission" date="2025-08" db="UniProtKB">
        <authorList>
            <consortium name="RefSeq"/>
        </authorList>
    </citation>
    <scope>IDENTIFICATION</scope>
</reference>
<dbReference type="KEGG" id="gacu:117538490"/>
<evidence type="ECO:0000256" key="1">
    <source>
        <dbReference type="ARBA" id="ARBA00004370"/>
    </source>
</evidence>
<dbReference type="PROSITE" id="PS50262">
    <property type="entry name" value="G_PROTEIN_RECEP_F1_2"/>
    <property type="match status" value="1"/>
</dbReference>
<dbReference type="GO" id="GO:0004984">
    <property type="term" value="F:olfactory receptor activity"/>
    <property type="evidence" value="ECO:0007669"/>
    <property type="project" value="TreeGrafter"/>
</dbReference>
<evidence type="ECO:0000313" key="8">
    <source>
        <dbReference type="RefSeq" id="XP_034060119.1"/>
    </source>
</evidence>
<keyword evidence="7" id="KW-1185">Reference proteome</keyword>
<dbReference type="GO" id="GO:0016020">
    <property type="term" value="C:membrane"/>
    <property type="evidence" value="ECO:0007669"/>
    <property type="project" value="UniProtKB-SubCell"/>
</dbReference>
<name>A0A6P8T8K3_GYMAC</name>
<sequence>MLLQTLHEAAVMNDTTEVTQQMQFNVPVKAVLSMLPCLFFLYVNAVMLFALLSKPLLRETPRYILFGHLLLSESLQLLMTMLLYIFAVTMVRMMSYICMILTIFATFTFKISPLNLAVMSLERYVAICFPLRHADIVTTRTTRVAIAVMWTVASLDLFTQLFLFVSVANTNYTVPRFCHRHLYRQQLYTTINNAFIIVVFVFVIMVIIYTFFAIMITVRSASASSSSTESKGSKAYKTVLLHLLQVFLCLTSTVFNTINSDSLWGGNFAIATKVQYALFLCLIIFPKCLSPLIYGLRDQTFRHVFIYYFTFGFKTTTKTFPTV</sequence>
<dbReference type="PANTHER" id="PTHR26451">
    <property type="entry name" value="G_PROTEIN_RECEP_F1_2 DOMAIN-CONTAINING PROTEIN"/>
    <property type="match status" value="1"/>
</dbReference>
<evidence type="ECO:0000256" key="3">
    <source>
        <dbReference type="ARBA" id="ARBA00022989"/>
    </source>
</evidence>
<feature type="transmembrane region" description="Helical" evidence="5">
    <location>
        <begin position="194"/>
        <end position="218"/>
    </location>
</feature>
<feature type="transmembrane region" description="Helical" evidence="5">
    <location>
        <begin position="276"/>
        <end position="296"/>
    </location>
</feature>
<dbReference type="FunCoup" id="A0A6P8T8K3">
    <property type="interactions" value="2"/>
</dbReference>
<dbReference type="PANTHER" id="PTHR26451:SF866">
    <property type="entry name" value="ODORANT RECEPTOR-RELATED"/>
    <property type="match status" value="1"/>
</dbReference>
<protein>
    <submittedName>
        <fullName evidence="8">Odorant receptor 131-2-like</fullName>
    </submittedName>
</protein>
<keyword evidence="4 5" id="KW-0472">Membrane</keyword>
<proteinExistence type="predicted"/>
<feature type="transmembrane region" description="Helical" evidence="5">
    <location>
        <begin position="93"/>
        <end position="111"/>
    </location>
</feature>
<evidence type="ECO:0000313" key="7">
    <source>
        <dbReference type="Proteomes" id="UP000515161"/>
    </source>
</evidence>
<dbReference type="Gene3D" id="1.20.1070.10">
    <property type="entry name" value="Rhodopsin 7-helix transmembrane proteins"/>
    <property type="match status" value="1"/>
</dbReference>
<dbReference type="InterPro" id="IPR052921">
    <property type="entry name" value="GPCR1_Superfamily_Member"/>
</dbReference>
<dbReference type="InterPro" id="IPR017452">
    <property type="entry name" value="GPCR_Rhodpsn_7TM"/>
</dbReference>